<dbReference type="PRINTS" id="PR00081">
    <property type="entry name" value="GDHRDH"/>
</dbReference>
<dbReference type="EMBL" id="CP012154">
    <property type="protein sequence ID" value="AKS42068.1"/>
    <property type="molecule type" value="Genomic_DNA"/>
</dbReference>
<dbReference type="InterPro" id="IPR002347">
    <property type="entry name" value="SDR_fam"/>
</dbReference>
<dbReference type="STRING" id="1579979.WM2015_1698"/>
<dbReference type="PANTHER" id="PTHR43639:SF1">
    <property type="entry name" value="SHORT-CHAIN DEHYDROGENASE_REDUCTASE FAMILY PROTEIN"/>
    <property type="match status" value="1"/>
</dbReference>
<comment type="similarity">
    <text evidence="1">Belongs to the short-chain dehydrogenases/reductases (SDR) family.</text>
</comment>
<reference evidence="3 4" key="1">
    <citation type="submission" date="2015-07" db="EMBL/GenBank/DDBJ databases">
        <authorList>
            <person name="Noorani M."/>
        </authorList>
    </citation>
    <scope>NUCLEOTIDE SEQUENCE [LARGE SCALE GENOMIC DNA]</scope>
    <source>
        <strain evidence="3 4">KCTC 42284</strain>
    </source>
</reference>
<proteinExistence type="inferred from homology"/>
<dbReference type="SUPFAM" id="SSF51735">
    <property type="entry name" value="NAD(P)-binding Rossmann-fold domains"/>
    <property type="match status" value="1"/>
</dbReference>
<dbReference type="AlphaFoldDB" id="A0A0K0XWL0"/>
<gene>
    <name evidence="3" type="ORF">WM2015_1698</name>
</gene>
<dbReference type="PANTHER" id="PTHR43639">
    <property type="entry name" value="OXIDOREDUCTASE, SHORT-CHAIN DEHYDROGENASE/REDUCTASE FAMILY (AFU_ORTHOLOGUE AFUA_5G02870)"/>
    <property type="match status" value="1"/>
</dbReference>
<dbReference type="Gene3D" id="3.40.50.720">
    <property type="entry name" value="NAD(P)-binding Rossmann-like Domain"/>
    <property type="match status" value="1"/>
</dbReference>
<evidence type="ECO:0000256" key="1">
    <source>
        <dbReference type="ARBA" id="ARBA00006484"/>
    </source>
</evidence>
<dbReference type="GO" id="GO:0016491">
    <property type="term" value="F:oxidoreductase activity"/>
    <property type="evidence" value="ECO:0007669"/>
    <property type="project" value="UniProtKB-KW"/>
</dbReference>
<dbReference type="KEGG" id="wma:WM2015_1698"/>
<evidence type="ECO:0000313" key="3">
    <source>
        <dbReference type="EMBL" id="AKS42068.1"/>
    </source>
</evidence>
<sequence length="232" mass="25026">MTQSEKPLWLVTGAAGTLGAELVRQLLAAGNDCIALDKNEAALNQLHDQLAEQGRPVPVLLPLDLAGAGPADYEQVASTVEAQFGRLDGLIHNAAAFVALRPLAHQPAEEWMRILQTGLTGPQLLSNALLGLMQATEGARLVFISDRHCLERPGHWAAYGVAQAGRAWMARTLARELGAAGPRVMEIDPGPFFSALRSAAWPAARPEEFDAIEQVATRVLEQINKEQDEHVH</sequence>
<evidence type="ECO:0000256" key="2">
    <source>
        <dbReference type="ARBA" id="ARBA00023002"/>
    </source>
</evidence>
<keyword evidence="4" id="KW-1185">Reference proteome</keyword>
<name>A0A0K0XWL0_9GAMM</name>
<keyword evidence="2" id="KW-0560">Oxidoreductase</keyword>
<accession>A0A0K0XWL0</accession>
<organism evidence="3 4">
    <name type="scientific">Wenzhouxiangella marina</name>
    <dbReference type="NCBI Taxonomy" id="1579979"/>
    <lineage>
        <taxon>Bacteria</taxon>
        <taxon>Pseudomonadati</taxon>
        <taxon>Pseudomonadota</taxon>
        <taxon>Gammaproteobacteria</taxon>
        <taxon>Chromatiales</taxon>
        <taxon>Wenzhouxiangellaceae</taxon>
        <taxon>Wenzhouxiangella</taxon>
    </lineage>
</organism>
<protein>
    <submittedName>
        <fullName evidence="3">Uncharacterized protein</fullName>
    </submittedName>
</protein>
<dbReference type="Pfam" id="PF00106">
    <property type="entry name" value="adh_short"/>
    <property type="match status" value="1"/>
</dbReference>
<evidence type="ECO:0000313" key="4">
    <source>
        <dbReference type="Proteomes" id="UP000066624"/>
    </source>
</evidence>
<dbReference type="InterPro" id="IPR036291">
    <property type="entry name" value="NAD(P)-bd_dom_sf"/>
</dbReference>
<dbReference type="Proteomes" id="UP000066624">
    <property type="component" value="Chromosome"/>
</dbReference>
<dbReference type="RefSeq" id="WP_169751131.1">
    <property type="nucleotide sequence ID" value="NZ_CP012154.1"/>
</dbReference>